<protein>
    <submittedName>
        <fullName evidence="2">Methyltransferase domain-containing protein</fullName>
    </submittedName>
</protein>
<keyword evidence="2" id="KW-0489">Methyltransferase</keyword>
<dbReference type="InterPro" id="IPR036390">
    <property type="entry name" value="WH_DNA-bd_sf"/>
</dbReference>
<dbReference type="EMBL" id="JAAXLA010000019">
    <property type="protein sequence ID" value="NMH98153.1"/>
    <property type="molecule type" value="Genomic_DNA"/>
</dbReference>
<feature type="domain" description="Methyltransferase" evidence="1">
    <location>
        <begin position="185"/>
        <end position="285"/>
    </location>
</feature>
<dbReference type="RefSeq" id="WP_169381595.1">
    <property type="nucleotide sequence ID" value="NZ_JAAXLA010000019.1"/>
</dbReference>
<accession>A0ABX1S9B3</accession>
<dbReference type="InterPro" id="IPR029063">
    <property type="entry name" value="SAM-dependent_MTases_sf"/>
</dbReference>
<dbReference type="PANTHER" id="PTHR45128">
    <property type="entry name" value="METHYLTRANSFERASE TYPE 11"/>
    <property type="match status" value="1"/>
</dbReference>
<dbReference type="SUPFAM" id="SSF53335">
    <property type="entry name" value="S-adenosyl-L-methionine-dependent methyltransferases"/>
    <property type="match status" value="1"/>
</dbReference>
<comment type="caution">
    <text evidence="2">The sequence shown here is derived from an EMBL/GenBank/DDBJ whole genome shotgun (WGS) entry which is preliminary data.</text>
</comment>
<dbReference type="GO" id="GO:0032259">
    <property type="term" value="P:methylation"/>
    <property type="evidence" value="ECO:0007669"/>
    <property type="project" value="UniProtKB-KW"/>
</dbReference>
<dbReference type="CDD" id="cd02440">
    <property type="entry name" value="AdoMet_MTases"/>
    <property type="match status" value="1"/>
</dbReference>
<reference evidence="2 3" key="1">
    <citation type="submission" date="2020-04" db="EMBL/GenBank/DDBJ databases">
        <authorList>
            <person name="Klaysubun C."/>
            <person name="Duangmal K."/>
            <person name="Lipun K."/>
        </authorList>
    </citation>
    <scope>NUCLEOTIDE SEQUENCE [LARGE SCALE GENOMIC DNA]</scope>
    <source>
        <strain evidence="2 3">K10HN5</strain>
    </source>
</reference>
<dbReference type="Gene3D" id="3.40.50.150">
    <property type="entry name" value="Vaccinia Virus protein VP39"/>
    <property type="match status" value="1"/>
</dbReference>
<dbReference type="Gene3D" id="1.10.10.10">
    <property type="entry name" value="Winged helix-like DNA-binding domain superfamily/Winged helix DNA-binding domain"/>
    <property type="match status" value="1"/>
</dbReference>
<dbReference type="SUPFAM" id="SSF46785">
    <property type="entry name" value="Winged helix' DNA-binding domain"/>
    <property type="match status" value="1"/>
</dbReference>
<organism evidence="2 3">
    <name type="scientific">Pseudonocardia acidicola</name>
    <dbReference type="NCBI Taxonomy" id="2724939"/>
    <lineage>
        <taxon>Bacteria</taxon>
        <taxon>Bacillati</taxon>
        <taxon>Actinomycetota</taxon>
        <taxon>Actinomycetes</taxon>
        <taxon>Pseudonocardiales</taxon>
        <taxon>Pseudonocardiaceae</taxon>
        <taxon>Pseudonocardia</taxon>
    </lineage>
</organism>
<keyword evidence="3" id="KW-1185">Reference proteome</keyword>
<dbReference type="InterPro" id="IPR041698">
    <property type="entry name" value="Methyltransf_25"/>
</dbReference>
<evidence type="ECO:0000313" key="3">
    <source>
        <dbReference type="Proteomes" id="UP000820669"/>
    </source>
</evidence>
<sequence length="360" mass="37895">MAEPGGAPEAAAVGPAITADGQVGRIFEWRRGFDVTWLLAVGLRSGIVHALAAHPGATATELAERLELHGPYTAAWLRTAQGFEIVDVDRPGYRLAPHLDTILTDASDPRYLAGYILLGAEVATRDFEATAEAMRTGAVVPFQGRGDLFTRLVAEATRGLQTMTARGILPKLPGVAEALRHGGTVLEIGCGTGNLLLALAAQFPTARCIGVDIDADSLAAAGEKITTAGLDRRVTLHHGAVAEAVAQARPGGVDVVVLVEVLHEIAPALRPGVIGDAAAALRPGGWLVIVDETYPSTAEQAREPEYRFPLMTGFEELLWGNVLPTREEQEQLLAGAGLTGPVDRRLVGEGFTVLTTAKPH</sequence>
<evidence type="ECO:0000313" key="2">
    <source>
        <dbReference type="EMBL" id="NMH98153.1"/>
    </source>
</evidence>
<evidence type="ECO:0000259" key="1">
    <source>
        <dbReference type="Pfam" id="PF13649"/>
    </source>
</evidence>
<dbReference type="Pfam" id="PF13649">
    <property type="entry name" value="Methyltransf_25"/>
    <property type="match status" value="1"/>
</dbReference>
<dbReference type="InterPro" id="IPR036388">
    <property type="entry name" value="WH-like_DNA-bd_sf"/>
</dbReference>
<dbReference type="InterPro" id="IPR053173">
    <property type="entry name" value="SAM-binding_MTase"/>
</dbReference>
<gene>
    <name evidence="2" type="ORF">HF526_12640</name>
</gene>
<name>A0ABX1S9B3_9PSEU</name>
<keyword evidence="2" id="KW-0808">Transferase</keyword>
<dbReference type="Proteomes" id="UP000820669">
    <property type="component" value="Unassembled WGS sequence"/>
</dbReference>
<proteinExistence type="predicted"/>
<dbReference type="GO" id="GO:0008168">
    <property type="term" value="F:methyltransferase activity"/>
    <property type="evidence" value="ECO:0007669"/>
    <property type="project" value="UniProtKB-KW"/>
</dbReference>